<sequence length="608" mass="66409">MACKTAEPDAVKSDKKDISNLAVEGLPGANIVFDQSISTYSVTVPAGTNVSALNVTFSLPQGATSRPESGSIQDFRNPVNYTVTAEDKSSRTYIVRVVVQAAPKATEKQITAFSFEAFNPVVQATIDQTTKKITATLPANANLSALTPTITVSAKATVSPTSGVTQNFVNPVNYTVTAEDGSTQVYEVKVDKATPQTNMVHDGNKKVIPVGGNSWVISPTGGVEFVSNEGLENWQNAQTTLTTYVRVAQAGSLKVSVGLRVPNGESRFAVTIAGKTVQFTAKGTEQIEYMVDEWTIANAGYVRIDLQGLSKSGTLFGLITNVAVSGTSVAGQVSYVPNNNDNYFHWGRRGPSVHLWYTIPTQEDVEWFYNEVTVPANSDVIGSYYMANGFDGGYFGMQVNSTTERRILFSIWSPFQTDDPTKIPEDQKVKLLKKGSEVVSGEFGNEGSGGQSFLRYNWKAGNTYKFLVRARPAMNNYTDFSAYFFAPEEGTWRLIASFSRPKTNTYLKGLYSFLENFNPNTGNLERSAYYGNQWAFTKGGNRFEVSRVTFSADETASRGYRMDYSGGVLNGRFFLRNCGFFNDFTQISTSFSRGATGTPPIIDFASLP</sequence>
<dbReference type="EMBL" id="BAABHD010000069">
    <property type="protein sequence ID" value="GAA4462472.1"/>
    <property type="molecule type" value="Genomic_DNA"/>
</dbReference>
<dbReference type="InterPro" id="IPR032186">
    <property type="entry name" value="DUF5018"/>
</dbReference>
<dbReference type="Gene3D" id="2.60.40.2340">
    <property type="match status" value="2"/>
</dbReference>
<dbReference type="Proteomes" id="UP001501175">
    <property type="component" value="Unassembled WGS sequence"/>
</dbReference>
<feature type="domain" description="DUF5018" evidence="1">
    <location>
        <begin position="104"/>
        <end position="189"/>
    </location>
</feature>
<evidence type="ECO:0000259" key="1">
    <source>
        <dbReference type="Pfam" id="PF16410"/>
    </source>
</evidence>
<feature type="domain" description="DUF5077" evidence="2">
    <location>
        <begin position="208"/>
        <end position="328"/>
    </location>
</feature>
<dbReference type="InterPro" id="IPR021862">
    <property type="entry name" value="DUF3472"/>
</dbReference>
<name>A0ABP8NBE5_9BACT</name>
<accession>A0ABP8NBE5</accession>
<dbReference type="Pfam" id="PF16871">
    <property type="entry name" value="DUF5077"/>
    <property type="match status" value="1"/>
</dbReference>
<proteinExistence type="predicted"/>
<reference evidence="4" key="1">
    <citation type="journal article" date="2019" name="Int. J. Syst. Evol. Microbiol.">
        <title>The Global Catalogue of Microorganisms (GCM) 10K type strain sequencing project: providing services to taxonomists for standard genome sequencing and annotation.</title>
        <authorList>
            <consortium name="The Broad Institute Genomics Platform"/>
            <consortium name="The Broad Institute Genome Sequencing Center for Infectious Disease"/>
            <person name="Wu L."/>
            <person name="Ma J."/>
        </authorList>
    </citation>
    <scope>NUCLEOTIDE SEQUENCE [LARGE SCALE GENOMIC DNA]</scope>
    <source>
        <strain evidence="4">JCM 17927</strain>
    </source>
</reference>
<comment type="caution">
    <text evidence="3">The sequence shown here is derived from an EMBL/GenBank/DDBJ whole genome shotgun (WGS) entry which is preliminary data.</text>
</comment>
<gene>
    <name evidence="3" type="ORF">GCM10023189_39180</name>
</gene>
<protein>
    <recommendedName>
        <fullName evidence="5">DUF5077 domain-containing protein</fullName>
    </recommendedName>
</protein>
<evidence type="ECO:0000313" key="4">
    <source>
        <dbReference type="Proteomes" id="UP001501175"/>
    </source>
</evidence>
<dbReference type="Pfam" id="PF16410">
    <property type="entry name" value="DUF5018"/>
    <property type="match status" value="1"/>
</dbReference>
<keyword evidence="4" id="KW-1185">Reference proteome</keyword>
<dbReference type="Pfam" id="PF11958">
    <property type="entry name" value="DUF3472"/>
    <property type="match status" value="1"/>
</dbReference>
<evidence type="ECO:0000259" key="2">
    <source>
        <dbReference type="Pfam" id="PF16871"/>
    </source>
</evidence>
<organism evidence="3 4">
    <name type="scientific">Nibrella saemangeumensis</name>
    <dbReference type="NCBI Taxonomy" id="1084526"/>
    <lineage>
        <taxon>Bacteria</taxon>
        <taxon>Pseudomonadati</taxon>
        <taxon>Bacteroidota</taxon>
        <taxon>Cytophagia</taxon>
        <taxon>Cytophagales</taxon>
        <taxon>Spirosomataceae</taxon>
        <taxon>Nibrella</taxon>
    </lineage>
</organism>
<dbReference type="InterPro" id="IPR031712">
    <property type="entry name" value="DUF5077"/>
</dbReference>
<evidence type="ECO:0000313" key="3">
    <source>
        <dbReference type="EMBL" id="GAA4462472.1"/>
    </source>
</evidence>
<evidence type="ECO:0008006" key="5">
    <source>
        <dbReference type="Google" id="ProtNLM"/>
    </source>
</evidence>